<organism evidence="3 4">
    <name type="scientific">Dispira parvispora</name>
    <dbReference type="NCBI Taxonomy" id="1520584"/>
    <lineage>
        <taxon>Eukaryota</taxon>
        <taxon>Fungi</taxon>
        <taxon>Fungi incertae sedis</taxon>
        <taxon>Zoopagomycota</taxon>
        <taxon>Kickxellomycotina</taxon>
        <taxon>Dimargaritomycetes</taxon>
        <taxon>Dimargaritales</taxon>
        <taxon>Dimargaritaceae</taxon>
        <taxon>Dispira</taxon>
    </lineage>
</organism>
<evidence type="ECO:0000313" key="3">
    <source>
        <dbReference type="EMBL" id="KAJ1968683.1"/>
    </source>
</evidence>
<dbReference type="SUPFAM" id="SSF48097">
    <property type="entry name" value="Regulator of G-protein signaling, RGS"/>
    <property type="match status" value="1"/>
</dbReference>
<dbReference type="Proteomes" id="UP001150925">
    <property type="component" value="Unassembled WGS sequence"/>
</dbReference>
<feature type="region of interest" description="Disordered" evidence="1">
    <location>
        <begin position="416"/>
        <end position="443"/>
    </location>
</feature>
<feature type="transmembrane region" description="Helical" evidence="2">
    <location>
        <begin position="301"/>
        <end position="319"/>
    </location>
</feature>
<evidence type="ECO:0000313" key="4">
    <source>
        <dbReference type="Proteomes" id="UP001150925"/>
    </source>
</evidence>
<sequence>MGLNWLTSRLQRFKRLVWNLEPLSKPRFDQIANNQLCPPLDLESFRWFLFHEEHSHENFDFYEFVVAYWVLWFNLTPEEQTQALPVTDLALRPHDLPAFPEEAKRYFADKFQLDGYLTGDHYKRVTLTKDTPSYSIDMDVDKMESFVRSSVVFNEGSRLQELLVEHYRCHQSQEPTQSPLPPTSKKSARLTFNGLMAITPQQPDDIKQAITDLQGNRLPLHSMVVLALERFFSSQSIYEINVAHKLRKQLLENVSRTTHPSIFEPAYREVVQMMERTAQNSFMTWSVRNISPKEAFTRTRTIIPCIISIVVMLALLIHYEVNRWWRLFTLPLLMLSVIFLITNTRGVCSMMAIAGKRDRRLFRRNSTHSFSDVSVKSSLSYSQKAQTVQGSGANNEQLPPSVLSMFSVESHRKSSLTGNHHIGLTDETRPSASSNPNSPRASNISEWLDMHEPLVRRGQLEVLLPSLAISFIVIIMLEALFISIN</sequence>
<evidence type="ECO:0000256" key="1">
    <source>
        <dbReference type="SAM" id="MobiDB-lite"/>
    </source>
</evidence>
<proteinExistence type="predicted"/>
<keyword evidence="2" id="KW-0472">Membrane</keyword>
<dbReference type="PANTHER" id="PTHR39466:SF1">
    <property type="entry name" value="RGS DOMAIN-CONTAINING PROTEIN"/>
    <property type="match status" value="1"/>
</dbReference>
<dbReference type="PANTHER" id="PTHR39466">
    <property type="entry name" value="RGS DOMAIN-CONTAINING PROTEIN"/>
    <property type="match status" value="1"/>
</dbReference>
<dbReference type="OrthoDB" id="3232309at2759"/>
<dbReference type="EMBL" id="JANBPY010000149">
    <property type="protein sequence ID" value="KAJ1968683.1"/>
    <property type="molecule type" value="Genomic_DNA"/>
</dbReference>
<dbReference type="InterPro" id="IPR036305">
    <property type="entry name" value="RGS_sf"/>
</dbReference>
<comment type="caution">
    <text evidence="3">The sequence shown here is derived from an EMBL/GenBank/DDBJ whole genome shotgun (WGS) entry which is preliminary data.</text>
</comment>
<accession>A0A9W8AZV2</accession>
<keyword evidence="4" id="KW-1185">Reference proteome</keyword>
<dbReference type="AlphaFoldDB" id="A0A9W8AZV2"/>
<feature type="transmembrane region" description="Helical" evidence="2">
    <location>
        <begin position="331"/>
        <end position="354"/>
    </location>
</feature>
<evidence type="ECO:0000256" key="2">
    <source>
        <dbReference type="SAM" id="Phobius"/>
    </source>
</evidence>
<dbReference type="InterPro" id="IPR044926">
    <property type="entry name" value="RGS_subdomain_2"/>
</dbReference>
<feature type="transmembrane region" description="Helical" evidence="2">
    <location>
        <begin position="462"/>
        <end position="484"/>
    </location>
</feature>
<protein>
    <recommendedName>
        <fullName evidence="5">RGS domain-containing protein</fullName>
    </recommendedName>
</protein>
<keyword evidence="2" id="KW-1133">Transmembrane helix</keyword>
<keyword evidence="2" id="KW-0812">Transmembrane</keyword>
<reference evidence="3" key="1">
    <citation type="submission" date="2022-07" db="EMBL/GenBank/DDBJ databases">
        <title>Phylogenomic reconstructions and comparative analyses of Kickxellomycotina fungi.</title>
        <authorList>
            <person name="Reynolds N.K."/>
            <person name="Stajich J.E."/>
            <person name="Barry K."/>
            <person name="Grigoriev I.V."/>
            <person name="Crous P."/>
            <person name="Smith M.E."/>
        </authorList>
    </citation>
    <scope>NUCLEOTIDE SEQUENCE</scope>
    <source>
        <strain evidence="3">RSA 1196</strain>
    </source>
</reference>
<dbReference type="Gene3D" id="1.10.167.10">
    <property type="entry name" value="Regulator of G-protein Signalling 4, domain 2"/>
    <property type="match status" value="1"/>
</dbReference>
<gene>
    <name evidence="3" type="ORF">IWQ62_001094</name>
</gene>
<evidence type="ECO:0008006" key="5">
    <source>
        <dbReference type="Google" id="ProtNLM"/>
    </source>
</evidence>
<feature type="compositionally biased region" description="Low complexity" evidence="1">
    <location>
        <begin position="430"/>
        <end position="443"/>
    </location>
</feature>
<name>A0A9W8AZV2_9FUNG</name>